<evidence type="ECO:0000256" key="4">
    <source>
        <dbReference type="ARBA" id="ARBA00022842"/>
    </source>
</evidence>
<dbReference type="GO" id="GO:0046872">
    <property type="term" value="F:metal ion binding"/>
    <property type="evidence" value="ECO:0007669"/>
    <property type="project" value="UniProtKB-KW"/>
</dbReference>
<evidence type="ECO:0000256" key="5">
    <source>
        <dbReference type="SAM" id="MobiDB-lite"/>
    </source>
</evidence>
<organism evidence="8">
    <name type="scientific">Salpingoeca rosetta (strain ATCC 50818 / BSB-021)</name>
    <dbReference type="NCBI Taxonomy" id="946362"/>
    <lineage>
        <taxon>Eukaryota</taxon>
        <taxon>Choanoflagellata</taxon>
        <taxon>Craspedida</taxon>
        <taxon>Salpingoecidae</taxon>
        <taxon>Salpingoeca</taxon>
    </lineage>
</organism>
<protein>
    <recommendedName>
        <fullName evidence="6">Nudix hydrolase domain-containing protein</fullName>
    </recommendedName>
</protein>
<comment type="cofactor">
    <cofactor evidence="1">
        <name>Mg(2+)</name>
        <dbReference type="ChEBI" id="CHEBI:18420"/>
    </cofactor>
</comment>
<dbReference type="Gene3D" id="3.90.79.10">
    <property type="entry name" value="Nucleoside Triphosphate Pyrophosphohydrolase"/>
    <property type="match status" value="1"/>
</dbReference>
<evidence type="ECO:0000313" key="8">
    <source>
        <dbReference type="Proteomes" id="UP000007799"/>
    </source>
</evidence>
<dbReference type="SUPFAM" id="SSF55811">
    <property type="entry name" value="Nudix"/>
    <property type="match status" value="1"/>
</dbReference>
<keyword evidence="3" id="KW-0378">Hydrolase</keyword>
<feature type="region of interest" description="Disordered" evidence="5">
    <location>
        <begin position="166"/>
        <end position="260"/>
    </location>
</feature>
<evidence type="ECO:0000313" key="7">
    <source>
        <dbReference type="EMBL" id="EGD76555.1"/>
    </source>
</evidence>
<dbReference type="GO" id="GO:0071543">
    <property type="term" value="P:diphosphoinositol polyphosphate metabolic process"/>
    <property type="evidence" value="ECO:0007669"/>
    <property type="project" value="TreeGrafter"/>
</dbReference>
<dbReference type="PROSITE" id="PS00893">
    <property type="entry name" value="NUDIX_BOX"/>
    <property type="match status" value="1"/>
</dbReference>
<dbReference type="InterPro" id="IPR000086">
    <property type="entry name" value="NUDIX_hydrolase_dom"/>
</dbReference>
<name>F2UHF6_SALR5</name>
<dbReference type="GO" id="GO:1901911">
    <property type="term" value="P:adenosine 5'-(hexahydrogen pentaphosphate) catabolic process"/>
    <property type="evidence" value="ECO:0007669"/>
    <property type="project" value="TreeGrafter"/>
</dbReference>
<feature type="domain" description="Nudix hydrolase" evidence="6">
    <location>
        <begin position="37"/>
        <end position="163"/>
    </location>
</feature>
<accession>F2UHF6</accession>
<keyword evidence="4" id="KW-0460">Magnesium</keyword>
<dbReference type="GO" id="GO:0005737">
    <property type="term" value="C:cytoplasm"/>
    <property type="evidence" value="ECO:0007669"/>
    <property type="project" value="TreeGrafter"/>
</dbReference>
<keyword evidence="2" id="KW-0479">Metal-binding</keyword>
<dbReference type="eggNOG" id="KOG2839">
    <property type="taxonomic scope" value="Eukaryota"/>
</dbReference>
<dbReference type="GO" id="GO:0034432">
    <property type="term" value="F:bis(5'-adenosyl)-pentaphosphatase activity"/>
    <property type="evidence" value="ECO:0007669"/>
    <property type="project" value="TreeGrafter"/>
</dbReference>
<dbReference type="InterPro" id="IPR020084">
    <property type="entry name" value="NUDIX_hydrolase_CS"/>
</dbReference>
<dbReference type="Pfam" id="PF00293">
    <property type="entry name" value="NUDIX"/>
    <property type="match status" value="1"/>
</dbReference>
<dbReference type="EMBL" id="GL832974">
    <property type="protein sequence ID" value="EGD76555.1"/>
    <property type="molecule type" value="Genomic_DNA"/>
</dbReference>
<sequence length="260" mass="28981">MTTTTTSATAKVLATCMFPDQPPARVGRDNQRYECNGTRLVAGCVPYRTHTGTPEVMLITNHKKDKWIIPKGGWERDETETEAAAREAYEEAGVLGAVGACLVDCEYMGKSGPQRHRYFALQVSSMLDEWPEANFRTRKWVPIDQALDQCKRAGMHEAITALAHSLRKQHVAPQQHQQQQHQQHHHQQQQGDDEPRTQDDQQDVCRQASVSPTLSNATMSPLATPTLTPKRPSQTCQSQLTHQAPPPISSSSASKQLQHS</sequence>
<reference evidence="7" key="1">
    <citation type="submission" date="2009-08" db="EMBL/GenBank/DDBJ databases">
        <title>Annotation of Salpingoeca rosetta.</title>
        <authorList>
            <consortium name="The Broad Institute Genome Sequencing Platform"/>
            <person name="Russ C."/>
            <person name="Cuomo C."/>
            <person name="Burger G."/>
            <person name="Gray M.W."/>
            <person name="Holland P.W.H."/>
            <person name="King N."/>
            <person name="Lang F.B.F."/>
            <person name="Roger A.J."/>
            <person name="Ruiz-Trillo I."/>
            <person name="Young S.K."/>
            <person name="Zeng Q."/>
            <person name="Gargeya S."/>
            <person name="Alvarado L."/>
            <person name="Berlin A."/>
            <person name="Chapman S.B."/>
            <person name="Chen Z."/>
            <person name="Freedman E."/>
            <person name="Gellesch M."/>
            <person name="Goldberg J."/>
            <person name="Griggs A."/>
            <person name="Gujja S."/>
            <person name="Heilman E."/>
            <person name="Heiman D."/>
            <person name="Howarth C."/>
            <person name="Mehta T."/>
            <person name="Neiman D."/>
            <person name="Pearson M."/>
            <person name="Roberts A."/>
            <person name="Saif S."/>
            <person name="Shea T."/>
            <person name="Shenoy N."/>
            <person name="Sisk P."/>
            <person name="Stolte C."/>
            <person name="Sykes S."/>
            <person name="White J."/>
            <person name="Yandava C."/>
            <person name="Haas B."/>
            <person name="Nusbaum C."/>
            <person name="Birren B."/>
        </authorList>
    </citation>
    <scope>NUCLEOTIDE SEQUENCE [LARGE SCALE GENOMIC DNA]</scope>
    <source>
        <strain evidence="7">ATCC 50818</strain>
    </source>
</reference>
<dbReference type="GO" id="GO:0034431">
    <property type="term" value="F:bis(5'-adenosyl)-hexaphosphatase activity"/>
    <property type="evidence" value="ECO:0007669"/>
    <property type="project" value="TreeGrafter"/>
</dbReference>
<dbReference type="GO" id="GO:0008486">
    <property type="term" value="F:diphosphoinositol-polyphosphate diphosphatase activity"/>
    <property type="evidence" value="ECO:0007669"/>
    <property type="project" value="TreeGrafter"/>
</dbReference>
<evidence type="ECO:0000256" key="3">
    <source>
        <dbReference type="ARBA" id="ARBA00022801"/>
    </source>
</evidence>
<dbReference type="Proteomes" id="UP000007799">
    <property type="component" value="Unassembled WGS sequence"/>
</dbReference>
<dbReference type="PANTHER" id="PTHR12629:SF0">
    <property type="entry name" value="DIPHOSPHOINOSITOL-POLYPHOSPHATE DIPHOSPHATASE"/>
    <property type="match status" value="1"/>
</dbReference>
<gene>
    <name evidence="7" type="ORF">PTSG_07670</name>
</gene>
<dbReference type="PROSITE" id="PS51462">
    <property type="entry name" value="NUDIX"/>
    <property type="match status" value="1"/>
</dbReference>
<dbReference type="STRING" id="946362.F2UHF6"/>
<evidence type="ECO:0000256" key="2">
    <source>
        <dbReference type="ARBA" id="ARBA00022723"/>
    </source>
</evidence>
<dbReference type="GO" id="GO:1901909">
    <property type="term" value="P:diadenosine hexaphosphate catabolic process"/>
    <property type="evidence" value="ECO:0007669"/>
    <property type="project" value="TreeGrafter"/>
</dbReference>
<dbReference type="InParanoid" id="F2UHF6"/>
<evidence type="ECO:0000259" key="6">
    <source>
        <dbReference type="PROSITE" id="PS51462"/>
    </source>
</evidence>
<dbReference type="CDD" id="cd04666">
    <property type="entry name" value="NUDIX_DIPP2_like_Nudt4"/>
    <property type="match status" value="1"/>
</dbReference>
<dbReference type="OrthoDB" id="2011998at2759"/>
<dbReference type="InterPro" id="IPR047198">
    <property type="entry name" value="DDP-like_NUDIX"/>
</dbReference>
<evidence type="ECO:0000256" key="1">
    <source>
        <dbReference type="ARBA" id="ARBA00001946"/>
    </source>
</evidence>
<dbReference type="GO" id="GO:0005634">
    <property type="term" value="C:nucleus"/>
    <property type="evidence" value="ECO:0007669"/>
    <property type="project" value="TreeGrafter"/>
</dbReference>
<dbReference type="AlphaFoldDB" id="F2UHF6"/>
<dbReference type="GO" id="GO:0000298">
    <property type="term" value="F:endopolyphosphatase activity"/>
    <property type="evidence" value="ECO:0007669"/>
    <property type="project" value="TreeGrafter"/>
</dbReference>
<dbReference type="RefSeq" id="XP_004991469.1">
    <property type="nucleotide sequence ID" value="XM_004991412.1"/>
</dbReference>
<dbReference type="GO" id="GO:1901907">
    <property type="term" value="P:diadenosine pentaphosphate catabolic process"/>
    <property type="evidence" value="ECO:0007669"/>
    <property type="project" value="TreeGrafter"/>
</dbReference>
<dbReference type="KEGG" id="sre:PTSG_07670"/>
<dbReference type="GeneID" id="16072029"/>
<proteinExistence type="predicted"/>
<feature type="compositionally biased region" description="Polar residues" evidence="5">
    <location>
        <begin position="208"/>
        <end position="242"/>
    </location>
</feature>
<dbReference type="InterPro" id="IPR015797">
    <property type="entry name" value="NUDIX_hydrolase-like_dom_sf"/>
</dbReference>
<keyword evidence="8" id="KW-1185">Reference proteome</keyword>
<dbReference type="PANTHER" id="PTHR12629">
    <property type="entry name" value="DIPHOSPHOINOSITOL POLYPHOSPHATE PHOSPHOHYDROLASE"/>
    <property type="match status" value="1"/>
</dbReference>